<gene>
    <name evidence="2" type="ORF">H0E87_000214</name>
</gene>
<organism evidence="2 3">
    <name type="scientific">Populus deltoides</name>
    <name type="common">Eastern poplar</name>
    <name type="synonym">Eastern cottonwood</name>
    <dbReference type="NCBI Taxonomy" id="3696"/>
    <lineage>
        <taxon>Eukaryota</taxon>
        <taxon>Viridiplantae</taxon>
        <taxon>Streptophyta</taxon>
        <taxon>Embryophyta</taxon>
        <taxon>Tracheophyta</taxon>
        <taxon>Spermatophyta</taxon>
        <taxon>Magnoliopsida</taxon>
        <taxon>eudicotyledons</taxon>
        <taxon>Gunneridae</taxon>
        <taxon>Pentapetalae</taxon>
        <taxon>rosids</taxon>
        <taxon>fabids</taxon>
        <taxon>Malpighiales</taxon>
        <taxon>Salicaceae</taxon>
        <taxon>Saliceae</taxon>
        <taxon>Populus</taxon>
    </lineage>
</organism>
<name>A0A8T2ZLS9_POPDE</name>
<evidence type="ECO:0000313" key="3">
    <source>
        <dbReference type="Proteomes" id="UP000807159"/>
    </source>
</evidence>
<keyword evidence="3" id="KW-1185">Reference proteome</keyword>
<accession>A0A8T2ZLS9</accession>
<dbReference type="AlphaFoldDB" id="A0A8T2ZLS9"/>
<comment type="caution">
    <text evidence="2">The sequence shown here is derived from an EMBL/GenBank/DDBJ whole genome shotgun (WGS) entry which is preliminary data.</text>
</comment>
<evidence type="ECO:0000256" key="1">
    <source>
        <dbReference type="SAM" id="MobiDB-lite"/>
    </source>
</evidence>
<sequence>MESASTQNMDSHMAALVFSYATSGFSPAEHNLPSDGIFSASTATILAAVAIPSSGNESLSLDVHSSAAAIKNTTAITFPNINSAAMFCQMNTRDNSLRVKSTVNHPRVGIPLTRYNLSLFFITCAMPVELSCLRSGAQIPTPSLVNCTSHHRTTSGKLVSVANWKATELESGNNPENPPRAVTIGGFPAE</sequence>
<evidence type="ECO:0000313" key="2">
    <source>
        <dbReference type="EMBL" id="KAH8518278.1"/>
    </source>
</evidence>
<dbReference type="Proteomes" id="UP000807159">
    <property type="component" value="Chromosome 1"/>
</dbReference>
<protein>
    <submittedName>
        <fullName evidence="2">Uncharacterized protein</fullName>
    </submittedName>
</protein>
<dbReference type="EMBL" id="JACEGQ020000001">
    <property type="protein sequence ID" value="KAH8518278.1"/>
    <property type="molecule type" value="Genomic_DNA"/>
</dbReference>
<reference evidence="2" key="1">
    <citation type="journal article" date="2021" name="J. Hered.">
        <title>Genome Assembly of Salicaceae Populus deltoides (Eastern Cottonwood) I-69 Based on Nanopore Sequencing and Hi-C Technologies.</title>
        <authorList>
            <person name="Bai S."/>
            <person name="Wu H."/>
            <person name="Zhang J."/>
            <person name="Pan Z."/>
            <person name="Zhao W."/>
            <person name="Li Z."/>
            <person name="Tong C."/>
        </authorList>
    </citation>
    <scope>NUCLEOTIDE SEQUENCE</scope>
    <source>
        <tissue evidence="2">Leaf</tissue>
    </source>
</reference>
<feature type="region of interest" description="Disordered" evidence="1">
    <location>
        <begin position="170"/>
        <end position="190"/>
    </location>
</feature>
<proteinExistence type="predicted"/>